<evidence type="ECO:0000313" key="2">
    <source>
        <dbReference type="EMBL" id="EFA11155.2"/>
    </source>
</evidence>
<feature type="region of interest" description="Disordered" evidence="1">
    <location>
        <begin position="45"/>
        <end position="99"/>
    </location>
</feature>
<dbReference type="HOGENOM" id="CLU_2240037_0_0_1"/>
<sequence length="99" mass="10685">MGSSNVFVGLPEAPSAGKNLKGHAHADIFGSTEQTVTPRKMYASKSTIQDILTQETDNKVEKNGNSQPEESKTDENTSEPVQTPVRVRMPPGGHSSGFW</sequence>
<evidence type="ECO:0000313" key="3">
    <source>
        <dbReference type="Proteomes" id="UP000007266"/>
    </source>
</evidence>
<evidence type="ECO:0000256" key="1">
    <source>
        <dbReference type="SAM" id="MobiDB-lite"/>
    </source>
</evidence>
<accession>D6W7Y4</accession>
<proteinExistence type="predicted"/>
<gene>
    <name evidence="2" type="primary">AUGUSTUS-3.0.2_04759</name>
    <name evidence="2" type="ORF">TcasGA2_TC004759</name>
</gene>
<reference evidence="2 3" key="2">
    <citation type="journal article" date="2010" name="Nucleic Acids Res.">
        <title>BeetleBase in 2010: revisions to provide comprehensive genomic information for Tribolium castaneum.</title>
        <authorList>
            <person name="Kim H.S."/>
            <person name="Murphy T."/>
            <person name="Xia J."/>
            <person name="Caragea D."/>
            <person name="Park Y."/>
            <person name="Beeman R.W."/>
            <person name="Lorenzen M.D."/>
            <person name="Butcher S."/>
            <person name="Manak J.R."/>
            <person name="Brown S.J."/>
        </authorList>
    </citation>
    <scope>GENOME REANNOTATION</scope>
    <source>
        <strain evidence="2 3">Georgia GA2</strain>
    </source>
</reference>
<evidence type="ECO:0008006" key="4">
    <source>
        <dbReference type="Google" id="ProtNLM"/>
    </source>
</evidence>
<feature type="compositionally biased region" description="Polar residues" evidence="1">
    <location>
        <begin position="45"/>
        <end position="55"/>
    </location>
</feature>
<dbReference type="InParanoid" id="D6W7Y4"/>
<reference evidence="2 3" key="1">
    <citation type="journal article" date="2008" name="Nature">
        <title>The genome of the model beetle and pest Tribolium castaneum.</title>
        <authorList>
            <consortium name="Tribolium Genome Sequencing Consortium"/>
            <person name="Richards S."/>
            <person name="Gibbs R.A."/>
            <person name="Weinstock G.M."/>
            <person name="Brown S.J."/>
            <person name="Denell R."/>
            <person name="Beeman R.W."/>
            <person name="Gibbs R."/>
            <person name="Beeman R.W."/>
            <person name="Brown S.J."/>
            <person name="Bucher G."/>
            <person name="Friedrich M."/>
            <person name="Grimmelikhuijzen C.J."/>
            <person name="Klingler M."/>
            <person name="Lorenzen M."/>
            <person name="Richards S."/>
            <person name="Roth S."/>
            <person name="Schroder R."/>
            <person name="Tautz D."/>
            <person name="Zdobnov E.M."/>
            <person name="Muzny D."/>
            <person name="Gibbs R.A."/>
            <person name="Weinstock G.M."/>
            <person name="Attaway T."/>
            <person name="Bell S."/>
            <person name="Buhay C.J."/>
            <person name="Chandrabose M.N."/>
            <person name="Chavez D."/>
            <person name="Clerk-Blankenburg K.P."/>
            <person name="Cree A."/>
            <person name="Dao M."/>
            <person name="Davis C."/>
            <person name="Chacko J."/>
            <person name="Dinh H."/>
            <person name="Dugan-Rocha S."/>
            <person name="Fowler G."/>
            <person name="Garner T.T."/>
            <person name="Garnes J."/>
            <person name="Gnirke A."/>
            <person name="Hawes A."/>
            <person name="Hernandez J."/>
            <person name="Hines S."/>
            <person name="Holder M."/>
            <person name="Hume J."/>
            <person name="Jhangiani S.N."/>
            <person name="Joshi V."/>
            <person name="Khan Z.M."/>
            <person name="Jackson L."/>
            <person name="Kovar C."/>
            <person name="Kowis A."/>
            <person name="Lee S."/>
            <person name="Lewis L.R."/>
            <person name="Margolis J."/>
            <person name="Morgan M."/>
            <person name="Nazareth L.V."/>
            <person name="Nguyen N."/>
            <person name="Okwuonu G."/>
            <person name="Parker D."/>
            <person name="Richards S."/>
            <person name="Ruiz S.J."/>
            <person name="Santibanez J."/>
            <person name="Savard J."/>
            <person name="Scherer S.E."/>
            <person name="Schneider B."/>
            <person name="Sodergren E."/>
            <person name="Tautz D."/>
            <person name="Vattahil S."/>
            <person name="Villasana D."/>
            <person name="White C.S."/>
            <person name="Wright R."/>
            <person name="Park Y."/>
            <person name="Beeman R.W."/>
            <person name="Lord J."/>
            <person name="Oppert B."/>
            <person name="Lorenzen M."/>
            <person name="Brown S."/>
            <person name="Wang L."/>
            <person name="Savard J."/>
            <person name="Tautz D."/>
            <person name="Richards S."/>
            <person name="Weinstock G."/>
            <person name="Gibbs R.A."/>
            <person name="Liu Y."/>
            <person name="Worley K."/>
            <person name="Weinstock G."/>
            <person name="Elsik C.G."/>
            <person name="Reese J.T."/>
            <person name="Elhaik E."/>
            <person name="Landan G."/>
            <person name="Graur D."/>
            <person name="Arensburger P."/>
            <person name="Atkinson P."/>
            <person name="Beeman R.W."/>
            <person name="Beidler J."/>
            <person name="Brown S.J."/>
            <person name="Demuth J.P."/>
            <person name="Drury D.W."/>
            <person name="Du Y.Z."/>
            <person name="Fujiwara H."/>
            <person name="Lorenzen M."/>
            <person name="Maselli V."/>
            <person name="Osanai M."/>
            <person name="Park Y."/>
            <person name="Robertson H.M."/>
            <person name="Tu Z."/>
            <person name="Wang J.J."/>
            <person name="Wang S."/>
            <person name="Richards S."/>
            <person name="Song H."/>
            <person name="Zhang L."/>
            <person name="Sodergren E."/>
            <person name="Werner D."/>
            <person name="Stanke M."/>
            <person name="Morgenstern B."/>
            <person name="Solovyev V."/>
            <person name="Kosarev P."/>
            <person name="Brown G."/>
            <person name="Chen H.C."/>
            <person name="Ermolaeva O."/>
            <person name="Hlavina W."/>
            <person name="Kapustin Y."/>
            <person name="Kiryutin B."/>
            <person name="Kitts P."/>
            <person name="Maglott D."/>
            <person name="Pruitt K."/>
            <person name="Sapojnikov V."/>
            <person name="Souvorov A."/>
            <person name="Mackey A.J."/>
            <person name="Waterhouse R.M."/>
            <person name="Wyder S."/>
            <person name="Zdobnov E.M."/>
            <person name="Zdobnov E.M."/>
            <person name="Wyder S."/>
            <person name="Kriventseva E.V."/>
            <person name="Kadowaki T."/>
            <person name="Bork P."/>
            <person name="Aranda M."/>
            <person name="Bao R."/>
            <person name="Beermann A."/>
            <person name="Berns N."/>
            <person name="Bolognesi R."/>
            <person name="Bonneton F."/>
            <person name="Bopp D."/>
            <person name="Brown S.J."/>
            <person name="Bucher G."/>
            <person name="Butts T."/>
            <person name="Chaumot A."/>
            <person name="Denell R.E."/>
            <person name="Ferrier D.E."/>
            <person name="Friedrich M."/>
            <person name="Gordon C.M."/>
            <person name="Jindra M."/>
            <person name="Klingler M."/>
            <person name="Lan Q."/>
            <person name="Lattorff H.M."/>
            <person name="Laudet V."/>
            <person name="von Levetsow C."/>
            <person name="Liu Z."/>
            <person name="Lutz R."/>
            <person name="Lynch J.A."/>
            <person name="da Fonseca R.N."/>
            <person name="Posnien N."/>
            <person name="Reuter R."/>
            <person name="Roth S."/>
            <person name="Savard J."/>
            <person name="Schinko J.B."/>
            <person name="Schmitt C."/>
            <person name="Schoppmeier M."/>
            <person name="Schroder R."/>
            <person name="Shippy T.D."/>
            <person name="Simonnet F."/>
            <person name="Marques-Souza H."/>
            <person name="Tautz D."/>
            <person name="Tomoyasu Y."/>
            <person name="Trauner J."/>
            <person name="Van der Zee M."/>
            <person name="Vervoort M."/>
            <person name="Wittkopp N."/>
            <person name="Wimmer E.A."/>
            <person name="Yang X."/>
            <person name="Jones A.K."/>
            <person name="Sattelle D.B."/>
            <person name="Ebert P.R."/>
            <person name="Nelson D."/>
            <person name="Scott J.G."/>
            <person name="Beeman R.W."/>
            <person name="Muthukrishnan S."/>
            <person name="Kramer K.J."/>
            <person name="Arakane Y."/>
            <person name="Beeman R.W."/>
            <person name="Zhu Q."/>
            <person name="Hogenkamp D."/>
            <person name="Dixit R."/>
            <person name="Oppert B."/>
            <person name="Jiang H."/>
            <person name="Zou Z."/>
            <person name="Marshall J."/>
            <person name="Elpidina E."/>
            <person name="Vinokurov K."/>
            <person name="Oppert C."/>
            <person name="Zou Z."/>
            <person name="Evans J."/>
            <person name="Lu Z."/>
            <person name="Zhao P."/>
            <person name="Sumathipala N."/>
            <person name="Altincicek B."/>
            <person name="Vilcinskas A."/>
            <person name="Williams M."/>
            <person name="Hultmark D."/>
            <person name="Hetru C."/>
            <person name="Jiang H."/>
            <person name="Grimmelikhuijzen C.J."/>
            <person name="Hauser F."/>
            <person name="Cazzamali G."/>
            <person name="Williamson M."/>
            <person name="Park Y."/>
            <person name="Li B."/>
            <person name="Tanaka Y."/>
            <person name="Predel R."/>
            <person name="Neupert S."/>
            <person name="Schachtner J."/>
            <person name="Verleyen P."/>
            <person name="Raible F."/>
            <person name="Bork P."/>
            <person name="Friedrich M."/>
            <person name="Walden K.K."/>
            <person name="Robertson H.M."/>
            <person name="Angeli S."/>
            <person name="Foret S."/>
            <person name="Bucher G."/>
            <person name="Schuetz S."/>
            <person name="Maleszka R."/>
            <person name="Wimmer E.A."/>
            <person name="Beeman R.W."/>
            <person name="Lorenzen M."/>
            <person name="Tomoyasu Y."/>
            <person name="Miller S.C."/>
            <person name="Grossmann D."/>
            <person name="Bucher G."/>
        </authorList>
    </citation>
    <scope>NUCLEOTIDE SEQUENCE [LARGE SCALE GENOMIC DNA]</scope>
    <source>
        <strain evidence="2 3">Georgia GA2</strain>
    </source>
</reference>
<dbReference type="Proteomes" id="UP000007266">
    <property type="component" value="Linkage group 1"/>
</dbReference>
<protein>
    <recommendedName>
        <fullName evidence="4">Microtubule-associated protein Jupiter</fullName>
    </recommendedName>
</protein>
<dbReference type="AlphaFoldDB" id="D6W7Y4"/>
<keyword evidence="3" id="KW-1185">Reference proteome</keyword>
<dbReference type="EMBL" id="KQ971307">
    <property type="protein sequence ID" value="EFA11155.2"/>
    <property type="molecule type" value="Genomic_DNA"/>
</dbReference>
<organism evidence="2 3">
    <name type="scientific">Tribolium castaneum</name>
    <name type="common">Red flour beetle</name>
    <dbReference type="NCBI Taxonomy" id="7070"/>
    <lineage>
        <taxon>Eukaryota</taxon>
        <taxon>Metazoa</taxon>
        <taxon>Ecdysozoa</taxon>
        <taxon>Arthropoda</taxon>
        <taxon>Hexapoda</taxon>
        <taxon>Insecta</taxon>
        <taxon>Pterygota</taxon>
        <taxon>Neoptera</taxon>
        <taxon>Endopterygota</taxon>
        <taxon>Coleoptera</taxon>
        <taxon>Polyphaga</taxon>
        <taxon>Cucujiformia</taxon>
        <taxon>Tenebrionidae</taxon>
        <taxon>Tenebrionidae incertae sedis</taxon>
        <taxon>Tribolium</taxon>
    </lineage>
</organism>
<feature type="region of interest" description="Disordered" evidence="1">
    <location>
        <begin position="1"/>
        <end position="21"/>
    </location>
</feature>
<name>D6W7Y4_TRICA</name>